<feature type="transmembrane region" description="Helical" evidence="1">
    <location>
        <begin position="36"/>
        <end position="54"/>
    </location>
</feature>
<keyword evidence="1" id="KW-1133">Transmembrane helix</keyword>
<dbReference type="RefSeq" id="WP_138108731.1">
    <property type="nucleotide sequence ID" value="NZ_CP043857.1"/>
</dbReference>
<gene>
    <name evidence="2" type="ORF">FE247_05460</name>
</gene>
<sequence length="64" mass="7219">MLINISTKYRILIIMILSQIGFISISIFAILSDYKISGIIALNIFFAIIVGYITPPINRVNFIN</sequence>
<dbReference type="EMBL" id="VBUC01000010">
    <property type="protein sequence ID" value="TLS99534.1"/>
    <property type="molecule type" value="Genomic_DNA"/>
</dbReference>
<organism evidence="2 3">
    <name type="scientific">Aliarcobacter cibarius</name>
    <dbReference type="NCBI Taxonomy" id="255507"/>
    <lineage>
        <taxon>Bacteria</taxon>
        <taxon>Pseudomonadati</taxon>
        <taxon>Campylobacterota</taxon>
        <taxon>Epsilonproteobacteria</taxon>
        <taxon>Campylobacterales</taxon>
        <taxon>Arcobacteraceae</taxon>
        <taxon>Aliarcobacter</taxon>
    </lineage>
</organism>
<dbReference type="Proteomes" id="UP000305417">
    <property type="component" value="Unassembled WGS sequence"/>
</dbReference>
<protein>
    <submittedName>
        <fullName evidence="2">Uncharacterized protein</fullName>
    </submittedName>
</protein>
<comment type="caution">
    <text evidence="2">The sequence shown here is derived from an EMBL/GenBank/DDBJ whole genome shotgun (WGS) entry which is preliminary data.</text>
</comment>
<keyword evidence="1" id="KW-0472">Membrane</keyword>
<evidence type="ECO:0000313" key="3">
    <source>
        <dbReference type="Proteomes" id="UP000305417"/>
    </source>
</evidence>
<evidence type="ECO:0000256" key="1">
    <source>
        <dbReference type="SAM" id="Phobius"/>
    </source>
</evidence>
<reference evidence="2 3" key="1">
    <citation type="submission" date="2019-05" db="EMBL/GenBank/DDBJ databases">
        <title>Arcobacter cibarius and Arcobacter thereius providing challenges in identification an antibiotic susceptibility and Quinolone resistance.</title>
        <authorList>
            <person name="Busch A."/>
            <person name="Hanel I."/>
            <person name="Hotzel H."/>
            <person name="Tomaso H."/>
        </authorList>
    </citation>
    <scope>NUCLEOTIDE SEQUENCE [LARGE SCALE GENOMIC DNA]</scope>
    <source>
        <strain evidence="2 3">16CS0831-2</strain>
    </source>
</reference>
<accession>A0ABY2V750</accession>
<keyword evidence="3" id="KW-1185">Reference proteome</keyword>
<name>A0ABY2V750_9BACT</name>
<evidence type="ECO:0000313" key="2">
    <source>
        <dbReference type="EMBL" id="TLS99534.1"/>
    </source>
</evidence>
<proteinExistence type="predicted"/>
<keyword evidence="1" id="KW-0812">Transmembrane</keyword>
<feature type="transmembrane region" description="Helical" evidence="1">
    <location>
        <begin position="12"/>
        <end position="30"/>
    </location>
</feature>